<evidence type="ECO:0000313" key="1">
    <source>
        <dbReference type="EMBL" id="QQG45686.1"/>
    </source>
</evidence>
<name>A0A7T5RK77_9BACT</name>
<evidence type="ECO:0008006" key="3">
    <source>
        <dbReference type="Google" id="ProtNLM"/>
    </source>
</evidence>
<gene>
    <name evidence="1" type="ORF">HYW89_02075</name>
</gene>
<dbReference type="EMBL" id="CP066690">
    <property type="protein sequence ID" value="QQG45686.1"/>
    <property type="molecule type" value="Genomic_DNA"/>
</dbReference>
<sequence>MKSLHKNGITLLLVVVLLSAIFSISLGIFNVVFGELRLSGEIADSFTAFYAADQGIEKILYRDRVQREVCTTGGANCYTEGPTDIQSVGCYTLRMSKVGGNTEIVIAGQYRCGANPQRVVKRGFQVNY</sequence>
<evidence type="ECO:0000313" key="2">
    <source>
        <dbReference type="Proteomes" id="UP000595618"/>
    </source>
</evidence>
<dbReference type="AlphaFoldDB" id="A0A7T5RK77"/>
<dbReference type="Proteomes" id="UP000595618">
    <property type="component" value="Chromosome"/>
</dbReference>
<protein>
    <recommendedName>
        <fullName evidence="3">Type 4 fimbrial biogenesis protein PilX N-terminal domain-containing protein</fullName>
    </recommendedName>
</protein>
<accession>A0A7T5RK77</accession>
<reference evidence="1 2" key="1">
    <citation type="submission" date="2020-07" db="EMBL/GenBank/DDBJ databases">
        <title>Huge and variable diversity of episymbiotic CPR bacteria and DPANN archaea in groundwater ecosystems.</title>
        <authorList>
            <person name="He C.Y."/>
            <person name="Keren R."/>
            <person name="Whittaker M."/>
            <person name="Farag I.F."/>
            <person name="Doudna J."/>
            <person name="Cate J.H.D."/>
            <person name="Banfield J.F."/>
        </authorList>
    </citation>
    <scope>NUCLEOTIDE SEQUENCE [LARGE SCALE GENOMIC DNA]</scope>
    <source>
        <strain evidence="1">NC_groundwater_541_Ag_S-0.1um_46_50</strain>
    </source>
</reference>
<proteinExistence type="predicted"/>
<organism evidence="1 2">
    <name type="scientific">Candidatus Sungiibacteriota bacterium</name>
    <dbReference type="NCBI Taxonomy" id="2750080"/>
    <lineage>
        <taxon>Bacteria</taxon>
        <taxon>Candidatus Sungiibacteriota</taxon>
    </lineage>
</organism>